<protein>
    <recommendedName>
        <fullName evidence="3">Polysaccharide lyase</fullName>
    </recommendedName>
</protein>
<name>A0A1X6ZYP3_9RHOB</name>
<evidence type="ECO:0000313" key="1">
    <source>
        <dbReference type="EMBL" id="SLN65093.1"/>
    </source>
</evidence>
<sequence length="263" mass="29689">MVAKMSVLPRLIAASTTIAIVSLLALPVASETVVKSVKGKQSPRDVIVSGFRGLEREKWTNEKTYGMQIVKDPPGGGYNKAVRMELRYGDCGQVKDWDDCKQRNQRVELTKENAFKAGQTKKYAWSMYFPKSFSTAGSEQIVVTQFSMMGGKYHPFQFYVKNGGLMVRKRVESADWNYESLVKTIVPNSHLRGRWHRIEVDAKWSLKPDGIFQVRVDGKLVYDWKGATLSEPKPGKIKLGMYRIKLNSKAPPVVAYFAGLVEK</sequence>
<dbReference type="EMBL" id="FWFP01000010">
    <property type="protein sequence ID" value="SLN65093.1"/>
    <property type="molecule type" value="Genomic_DNA"/>
</dbReference>
<organism evidence="1 2">
    <name type="scientific">Ruegeria meonggei</name>
    <dbReference type="NCBI Taxonomy" id="1446476"/>
    <lineage>
        <taxon>Bacteria</taxon>
        <taxon>Pseudomonadati</taxon>
        <taxon>Pseudomonadota</taxon>
        <taxon>Alphaproteobacteria</taxon>
        <taxon>Rhodobacterales</taxon>
        <taxon>Roseobacteraceae</taxon>
        <taxon>Ruegeria</taxon>
    </lineage>
</organism>
<evidence type="ECO:0000313" key="2">
    <source>
        <dbReference type="Proteomes" id="UP000193778"/>
    </source>
</evidence>
<keyword evidence="2" id="KW-1185">Reference proteome</keyword>
<dbReference type="Pfam" id="PF14099">
    <property type="entry name" value="Polysacc_lyase"/>
    <property type="match status" value="1"/>
</dbReference>
<dbReference type="Proteomes" id="UP000193778">
    <property type="component" value="Unassembled WGS sequence"/>
</dbReference>
<dbReference type="RefSeq" id="WP_085823719.1">
    <property type="nucleotide sequence ID" value="NZ_FWFP01000010.1"/>
</dbReference>
<accession>A0A1X6ZYP3</accession>
<proteinExistence type="predicted"/>
<dbReference type="AlphaFoldDB" id="A0A1X6ZYP3"/>
<gene>
    <name evidence="1" type="ORF">RUM8411_03231</name>
</gene>
<dbReference type="InterPro" id="IPR025975">
    <property type="entry name" value="Polysacc_lyase"/>
</dbReference>
<dbReference type="OrthoDB" id="118830at2"/>
<evidence type="ECO:0008006" key="3">
    <source>
        <dbReference type="Google" id="ProtNLM"/>
    </source>
</evidence>
<dbReference type="Gene3D" id="2.60.120.200">
    <property type="match status" value="1"/>
</dbReference>
<reference evidence="2" key="1">
    <citation type="submission" date="2017-03" db="EMBL/GenBank/DDBJ databases">
        <authorList>
            <person name="Rodrigo-Torres L."/>
            <person name="Arahal R.D."/>
            <person name="Lucena T."/>
        </authorList>
    </citation>
    <scope>NUCLEOTIDE SEQUENCE [LARGE SCALE GENOMIC DNA]</scope>
    <source>
        <strain evidence="2">CECT 8411</strain>
    </source>
</reference>